<sequence>MRVVIDWRVVWAKSVTDAHGEPTHWLPLQQHLDDSALVAARLVDEWVSPQVVDRIAQDLPDGVGGVRVLCRWLAACHDVGKASPAFAVQVPEFADRMRDAGVVADPMLLSHPQRSRVNHALVGYFAVRDFLRVSFGDARSVVAEQLAGVVASHHGVPPERSVLKEVGRASELVGTGVWEQARTFFLERASTGVELARYRDVRLSMPSQVLLTSIVIIADWIASNAEFFPLLEAHEPPEEFDTAARLDVAWQRLGLPARWRARPVGSDVDAAFRARFRPEAVGARPVQVAAVEVAAAQGRAGLLIVEAPMGVGKTEAALLAAEELAARTGADGCFVALPTQATSDAMFGRVRRWLDVLPGLAGAVSVTLAHGKASLNEEFDGLVRRGWFASIGQDVGDGPFAHSWMSGRKKGVLASFVVGTIDQVLFAGLKSRHLMLRHLGLAGKVVVIDEVHAYDVYMSQYLGRVLQWLGAYRVPVVLLSATLPVQRRAQLVAAYEGSAVVAPVELGYPVIVGSGGVEPRTMPLPEPGIDVDVDKLPDDLDALVGYLRNGLRDGGCAVVVRNTVTRVQETAARLEEEFGEDSVTIAHSRFLACDRARIDLGLLRRFGPDGERPGLHVVVASQVVEQSLDVDFDVMVTDLAPMDLVLQRLGRLHRHGRTRPASVSRARCAVVGVEDWAGDPVRAVAGSRRVYGEHLLLRSAALLVDRAAVTLPAEISTLVQAAYGSGPIGPASWQRSMEDARSDAERAERDRSDAARTFLLGEVGSDGESLVGWIRAGVGEAEDDPRGAAQVRDGAESLEVLVVQSDGRGGLTTPSWIGPAGDEPIPVDLAMEHRQAKVIAACALRLPVAMSNPGVDLDVITALEANRITSFHLSPLLRGQLVLVLGGDRTAEIKHGKAHFHLTYDPRKGLMHERG</sequence>
<evidence type="ECO:0000256" key="9">
    <source>
        <dbReference type="ARBA" id="ARBA00023118"/>
    </source>
</evidence>
<feature type="region of interest" description="Disordered" evidence="10">
    <location>
        <begin position="730"/>
        <end position="749"/>
    </location>
</feature>
<evidence type="ECO:0000259" key="11">
    <source>
        <dbReference type="PROSITE" id="PS51643"/>
    </source>
</evidence>
<evidence type="ECO:0000256" key="5">
    <source>
        <dbReference type="ARBA" id="ARBA00022741"/>
    </source>
</evidence>
<keyword evidence="9" id="KW-0051">Antiviral defense</keyword>
<dbReference type="Pfam" id="PF00270">
    <property type="entry name" value="DEAD"/>
    <property type="match status" value="1"/>
</dbReference>
<dbReference type="EMBL" id="HE804045">
    <property type="protein sequence ID" value="CCH29293.1"/>
    <property type="molecule type" value="Genomic_DNA"/>
</dbReference>
<reference evidence="12 13" key="1">
    <citation type="journal article" date="2012" name="BMC Genomics">
        <title>Complete genome sequence of Saccharothrix espanaensis DSM 44229T and comparison to the other completely sequenced Pseudonocardiaceae.</title>
        <authorList>
            <person name="Strobel T."/>
            <person name="Al-Dilaimi A."/>
            <person name="Blom J."/>
            <person name="Gessner A."/>
            <person name="Kalinowski J."/>
            <person name="Luzhetska M."/>
            <person name="Puhler A."/>
            <person name="Szczepanowski R."/>
            <person name="Bechthold A."/>
            <person name="Ruckert C."/>
        </authorList>
    </citation>
    <scope>NUCLEOTIDE SEQUENCE [LARGE SCALE GENOMIC DNA]</scope>
    <source>
        <strain evidence="13">ATCC 51144 / DSM 44229 / JCM 9112 / NBRC 15066 / NRRL 15764</strain>
    </source>
</reference>
<evidence type="ECO:0000256" key="2">
    <source>
        <dbReference type="ARBA" id="ARBA00009046"/>
    </source>
</evidence>
<organism evidence="12 13">
    <name type="scientific">Saccharothrix espanaensis (strain ATCC 51144 / DSM 44229 / JCM 9112 / NBRC 15066 / NRRL 15764)</name>
    <dbReference type="NCBI Taxonomy" id="1179773"/>
    <lineage>
        <taxon>Bacteria</taxon>
        <taxon>Bacillati</taxon>
        <taxon>Actinomycetota</taxon>
        <taxon>Actinomycetes</taxon>
        <taxon>Pseudonocardiales</taxon>
        <taxon>Pseudonocardiaceae</taxon>
        <taxon>Saccharothrix</taxon>
    </lineage>
</organism>
<dbReference type="InterPro" id="IPR027417">
    <property type="entry name" value="P-loop_NTPase"/>
</dbReference>
<dbReference type="GO" id="GO:0051607">
    <property type="term" value="P:defense response to virus"/>
    <property type="evidence" value="ECO:0007669"/>
    <property type="project" value="UniProtKB-KW"/>
</dbReference>
<dbReference type="GO" id="GO:0003723">
    <property type="term" value="F:RNA binding"/>
    <property type="evidence" value="ECO:0007669"/>
    <property type="project" value="TreeGrafter"/>
</dbReference>
<evidence type="ECO:0000256" key="4">
    <source>
        <dbReference type="ARBA" id="ARBA00022723"/>
    </source>
</evidence>
<dbReference type="NCBIfam" id="TIGR01587">
    <property type="entry name" value="cas3_core"/>
    <property type="match status" value="1"/>
</dbReference>
<keyword evidence="3" id="KW-0540">Nuclease</keyword>
<dbReference type="SMART" id="SM00487">
    <property type="entry name" value="DEXDc"/>
    <property type="match status" value="1"/>
</dbReference>
<comment type="similarity">
    <text evidence="1">In the N-terminal section; belongs to the CRISPR-associated nuclease Cas3-HD family.</text>
</comment>
<dbReference type="HOGENOM" id="CLU_013924_1_0_11"/>
<dbReference type="PANTHER" id="PTHR47963">
    <property type="entry name" value="DEAD-BOX ATP-DEPENDENT RNA HELICASE 47, MITOCHONDRIAL"/>
    <property type="match status" value="1"/>
</dbReference>
<keyword evidence="8" id="KW-0067">ATP-binding</keyword>
<dbReference type="PATRIC" id="fig|1179773.3.peg.1983"/>
<dbReference type="CDD" id="cd17930">
    <property type="entry name" value="DEXHc_cas3"/>
    <property type="match status" value="1"/>
</dbReference>
<dbReference type="OrthoDB" id="9810236at2"/>
<dbReference type="InterPro" id="IPR050547">
    <property type="entry name" value="DEAD_box_RNA_helicases"/>
</dbReference>
<dbReference type="Pfam" id="PF18019">
    <property type="entry name" value="Cas3_HD"/>
    <property type="match status" value="1"/>
</dbReference>
<keyword evidence="6" id="KW-0378">Hydrolase</keyword>
<dbReference type="InterPro" id="IPR006474">
    <property type="entry name" value="Helicase_Cas3_CRISPR-ass_core"/>
</dbReference>
<evidence type="ECO:0000256" key="3">
    <source>
        <dbReference type="ARBA" id="ARBA00022722"/>
    </source>
</evidence>
<dbReference type="Gene3D" id="3.40.50.300">
    <property type="entry name" value="P-loop containing nucleotide triphosphate hydrolases"/>
    <property type="match status" value="2"/>
</dbReference>
<evidence type="ECO:0000256" key="7">
    <source>
        <dbReference type="ARBA" id="ARBA00022806"/>
    </source>
</evidence>
<dbReference type="BioCyc" id="SESP1179773:BN6_RS09690-MONOMER"/>
<proteinExistence type="inferred from homology"/>
<dbReference type="PANTHER" id="PTHR47963:SF9">
    <property type="entry name" value="CRISPR-ASSOCIATED ENDONUCLEASE_HELICASE CAS3"/>
    <property type="match status" value="1"/>
</dbReference>
<evidence type="ECO:0000256" key="10">
    <source>
        <dbReference type="SAM" id="MobiDB-lite"/>
    </source>
</evidence>
<feature type="domain" description="HD Cas3-type" evidence="11">
    <location>
        <begin position="21"/>
        <end position="221"/>
    </location>
</feature>
<dbReference type="InterPro" id="IPR038257">
    <property type="entry name" value="CRISPR-assoc_Cas3_HD_sf"/>
</dbReference>
<evidence type="ECO:0000313" key="12">
    <source>
        <dbReference type="EMBL" id="CCH29293.1"/>
    </source>
</evidence>
<accession>K0JYJ6</accession>
<evidence type="ECO:0000256" key="1">
    <source>
        <dbReference type="ARBA" id="ARBA00006847"/>
    </source>
</evidence>
<dbReference type="eggNOG" id="COG1203">
    <property type="taxonomic scope" value="Bacteria"/>
</dbReference>
<feature type="compositionally biased region" description="Basic and acidic residues" evidence="10">
    <location>
        <begin position="736"/>
        <end position="749"/>
    </location>
</feature>
<dbReference type="CDD" id="cd09641">
    <property type="entry name" value="Cas3''_I"/>
    <property type="match status" value="1"/>
</dbReference>
<dbReference type="SUPFAM" id="SSF52540">
    <property type="entry name" value="P-loop containing nucleoside triphosphate hydrolases"/>
    <property type="match status" value="1"/>
</dbReference>
<dbReference type="GO" id="GO:0004518">
    <property type="term" value="F:nuclease activity"/>
    <property type="evidence" value="ECO:0007669"/>
    <property type="project" value="UniProtKB-KW"/>
</dbReference>
<keyword evidence="7" id="KW-0347">Helicase</keyword>
<dbReference type="Proteomes" id="UP000006281">
    <property type="component" value="Chromosome"/>
</dbReference>
<gene>
    <name evidence="12" type="ordered locus">BN6_19730</name>
</gene>
<comment type="similarity">
    <text evidence="2">In the central section; belongs to the CRISPR-associated helicase Cas3 family.</text>
</comment>
<dbReference type="PROSITE" id="PS51643">
    <property type="entry name" value="HD_CAS3"/>
    <property type="match status" value="1"/>
</dbReference>
<evidence type="ECO:0000256" key="8">
    <source>
        <dbReference type="ARBA" id="ARBA00022840"/>
    </source>
</evidence>
<dbReference type="NCBIfam" id="TIGR01596">
    <property type="entry name" value="cas3_HD"/>
    <property type="match status" value="1"/>
</dbReference>
<keyword evidence="5" id="KW-0547">Nucleotide-binding</keyword>
<dbReference type="InterPro" id="IPR014001">
    <property type="entry name" value="Helicase_ATP-bd"/>
</dbReference>
<dbReference type="AlphaFoldDB" id="K0JYJ6"/>
<dbReference type="Gene3D" id="1.10.3210.30">
    <property type="match status" value="1"/>
</dbReference>
<dbReference type="GO" id="GO:0003724">
    <property type="term" value="F:RNA helicase activity"/>
    <property type="evidence" value="ECO:0007669"/>
    <property type="project" value="TreeGrafter"/>
</dbReference>
<dbReference type="Pfam" id="PF22590">
    <property type="entry name" value="Cas3-like_C_2"/>
    <property type="match status" value="1"/>
</dbReference>
<dbReference type="RefSeq" id="WP_015099406.1">
    <property type="nucleotide sequence ID" value="NC_019673.1"/>
</dbReference>
<dbReference type="GO" id="GO:0046872">
    <property type="term" value="F:metal ion binding"/>
    <property type="evidence" value="ECO:0007669"/>
    <property type="project" value="UniProtKB-KW"/>
</dbReference>
<dbReference type="GO" id="GO:0005524">
    <property type="term" value="F:ATP binding"/>
    <property type="evidence" value="ECO:0007669"/>
    <property type="project" value="UniProtKB-KW"/>
</dbReference>
<dbReference type="InterPro" id="IPR041372">
    <property type="entry name" value="Cas3_C"/>
</dbReference>
<protein>
    <submittedName>
        <fullName evidence="12">CRISPR-associated helicase Cas3</fullName>
    </submittedName>
</protein>
<dbReference type="STRING" id="1179773.BN6_19730"/>
<dbReference type="Pfam" id="PF18395">
    <property type="entry name" value="Cas3_C"/>
    <property type="match status" value="1"/>
</dbReference>
<name>K0JYJ6_SACES</name>
<keyword evidence="13" id="KW-1185">Reference proteome</keyword>
<evidence type="ECO:0000256" key="6">
    <source>
        <dbReference type="ARBA" id="ARBA00022801"/>
    </source>
</evidence>
<dbReference type="GO" id="GO:0016787">
    <property type="term" value="F:hydrolase activity"/>
    <property type="evidence" value="ECO:0007669"/>
    <property type="project" value="UniProtKB-KW"/>
</dbReference>
<dbReference type="InterPro" id="IPR054712">
    <property type="entry name" value="Cas3-like_dom"/>
</dbReference>
<dbReference type="InterPro" id="IPR006483">
    <property type="entry name" value="CRISPR-assoc_Cas3_HD"/>
</dbReference>
<dbReference type="KEGG" id="sesp:BN6_19730"/>
<keyword evidence="4" id="KW-0479">Metal-binding</keyword>
<evidence type="ECO:0000313" key="13">
    <source>
        <dbReference type="Proteomes" id="UP000006281"/>
    </source>
</evidence>
<dbReference type="InterPro" id="IPR011545">
    <property type="entry name" value="DEAD/DEAH_box_helicase_dom"/>
</dbReference>